<dbReference type="Gene3D" id="3.30.70.270">
    <property type="match status" value="1"/>
</dbReference>
<dbReference type="Gene3D" id="3.10.10.10">
    <property type="entry name" value="HIV Type 1 Reverse Transcriptase, subunit A, domain 1"/>
    <property type="match status" value="1"/>
</dbReference>
<dbReference type="Proteomes" id="UP000050525">
    <property type="component" value="Unassembled WGS sequence"/>
</dbReference>
<feature type="domain" description="Reverse transcriptase" evidence="10">
    <location>
        <begin position="173"/>
        <end position="260"/>
    </location>
</feature>
<evidence type="ECO:0000256" key="2">
    <source>
        <dbReference type="ARBA" id="ARBA00012180"/>
    </source>
</evidence>
<dbReference type="GO" id="GO:0003964">
    <property type="term" value="F:RNA-directed DNA polymerase activity"/>
    <property type="evidence" value="ECO:0007669"/>
    <property type="project" value="UniProtKB-KW"/>
</dbReference>
<dbReference type="InterPro" id="IPR000477">
    <property type="entry name" value="RT_dom"/>
</dbReference>
<keyword evidence="7" id="KW-0255">Endonuclease</keyword>
<evidence type="ECO:0000256" key="9">
    <source>
        <dbReference type="ARBA" id="ARBA00022918"/>
    </source>
</evidence>
<evidence type="ECO:0000256" key="6">
    <source>
        <dbReference type="ARBA" id="ARBA00022722"/>
    </source>
</evidence>
<comment type="caution">
    <text evidence="11">The sequence shown here is derived from an EMBL/GenBank/DDBJ whole genome shotgun (WGS) entry which is preliminary data.</text>
</comment>
<dbReference type="PANTHER" id="PTHR24559:SF454">
    <property type="entry name" value="RIBONUCLEASE H"/>
    <property type="match status" value="1"/>
</dbReference>
<sequence>MVEGFAIEMGQGHPEEAVGREVDVAALWEDEHFQLEQSRETDFRHALHEHLVRRDDEVLRPELMKPDELDLGPSLTEESGPGDVDLASRLSKDQREQAAELIREFADVFQEMPGEAWGVVHRIKTPPGQVIRESWRRIPQKLQNQIKAEIEMMLEKGVICRSHSDWRSPIVVVPKPEGKIRLCIDFRKVNVVVKFDAYPMPRVDELVENIGQACYISTLDLTKGYWQVPVAPEDQEKTAFATPWGHFQFRRILFGLHGVAATFE</sequence>
<organism evidence="11 12">
    <name type="scientific">Alligator mississippiensis</name>
    <name type="common">American alligator</name>
    <dbReference type="NCBI Taxonomy" id="8496"/>
    <lineage>
        <taxon>Eukaryota</taxon>
        <taxon>Metazoa</taxon>
        <taxon>Chordata</taxon>
        <taxon>Craniata</taxon>
        <taxon>Vertebrata</taxon>
        <taxon>Euteleostomi</taxon>
        <taxon>Archelosauria</taxon>
        <taxon>Archosauria</taxon>
        <taxon>Crocodylia</taxon>
        <taxon>Alligatoridae</taxon>
        <taxon>Alligatorinae</taxon>
        <taxon>Alligator</taxon>
    </lineage>
</organism>
<gene>
    <name evidence="11" type="ORF">Y1Q_0009145</name>
</gene>
<reference evidence="11 12" key="1">
    <citation type="journal article" date="2012" name="Genome Biol.">
        <title>Sequencing three crocodilian genomes to illuminate the evolution of archosaurs and amniotes.</title>
        <authorList>
            <person name="St John J.A."/>
            <person name="Braun E.L."/>
            <person name="Isberg S.R."/>
            <person name="Miles L.G."/>
            <person name="Chong A.Y."/>
            <person name="Gongora J."/>
            <person name="Dalzell P."/>
            <person name="Moran C."/>
            <person name="Bed'hom B."/>
            <person name="Abzhanov A."/>
            <person name="Burgess S.C."/>
            <person name="Cooksey A.M."/>
            <person name="Castoe T.A."/>
            <person name="Crawford N.G."/>
            <person name="Densmore L.D."/>
            <person name="Drew J.C."/>
            <person name="Edwards S.V."/>
            <person name="Faircloth B.C."/>
            <person name="Fujita M.K."/>
            <person name="Greenwold M.J."/>
            <person name="Hoffmann F.G."/>
            <person name="Howard J.M."/>
            <person name="Iguchi T."/>
            <person name="Janes D.E."/>
            <person name="Khan S.Y."/>
            <person name="Kohno S."/>
            <person name="de Koning A.J."/>
            <person name="Lance S.L."/>
            <person name="McCarthy F.M."/>
            <person name="McCormack J.E."/>
            <person name="Merchant M.E."/>
            <person name="Peterson D.G."/>
            <person name="Pollock D.D."/>
            <person name="Pourmand N."/>
            <person name="Raney B.J."/>
            <person name="Roessler K.A."/>
            <person name="Sanford J.R."/>
            <person name="Sawyer R.H."/>
            <person name="Schmidt C.J."/>
            <person name="Triplett E.W."/>
            <person name="Tuberville T.D."/>
            <person name="Venegas-Anaya M."/>
            <person name="Howard J.T."/>
            <person name="Jarvis E.D."/>
            <person name="Guillette L.J.Jr."/>
            <person name="Glenn T.C."/>
            <person name="Green R.E."/>
            <person name="Ray D.A."/>
        </authorList>
    </citation>
    <scope>NUCLEOTIDE SEQUENCE [LARGE SCALE GENOMIC DNA]</scope>
    <source>
        <strain evidence="11">KSC_2009_1</strain>
    </source>
</reference>
<dbReference type="Pfam" id="PF00078">
    <property type="entry name" value="RVT_1"/>
    <property type="match status" value="1"/>
</dbReference>
<dbReference type="PANTHER" id="PTHR24559">
    <property type="entry name" value="TRANSPOSON TY3-I GAG-POL POLYPROTEIN"/>
    <property type="match status" value="1"/>
</dbReference>
<name>A0A151M2E5_ALLMI</name>
<keyword evidence="5" id="KW-0548">Nucleotidyltransferase</keyword>
<dbReference type="EMBL" id="AKHW03006780">
    <property type="protein sequence ID" value="KYO18698.1"/>
    <property type="molecule type" value="Genomic_DNA"/>
</dbReference>
<comment type="similarity">
    <text evidence="1">Belongs to the beta type-B retroviral polymerase family. HERV class-II K(HML-2) pol subfamily.</text>
</comment>
<dbReference type="GO" id="GO:0006508">
    <property type="term" value="P:proteolysis"/>
    <property type="evidence" value="ECO:0007669"/>
    <property type="project" value="UniProtKB-KW"/>
</dbReference>
<evidence type="ECO:0000256" key="8">
    <source>
        <dbReference type="ARBA" id="ARBA00022801"/>
    </source>
</evidence>
<dbReference type="InterPro" id="IPR043502">
    <property type="entry name" value="DNA/RNA_pol_sf"/>
</dbReference>
<dbReference type="SUPFAM" id="SSF56672">
    <property type="entry name" value="DNA/RNA polymerases"/>
    <property type="match status" value="1"/>
</dbReference>
<evidence type="ECO:0000256" key="3">
    <source>
        <dbReference type="ARBA" id="ARBA00022670"/>
    </source>
</evidence>
<dbReference type="CDD" id="cd01647">
    <property type="entry name" value="RT_LTR"/>
    <property type="match status" value="1"/>
</dbReference>
<accession>A0A151M2E5</accession>
<keyword evidence="9" id="KW-0695">RNA-directed DNA polymerase</keyword>
<dbReference type="AlphaFoldDB" id="A0A151M2E5"/>
<dbReference type="EC" id="3.1.26.4" evidence="2"/>
<keyword evidence="3" id="KW-0645">Protease</keyword>
<keyword evidence="4" id="KW-0808">Transferase</keyword>
<dbReference type="GO" id="GO:0004523">
    <property type="term" value="F:RNA-DNA hybrid ribonuclease activity"/>
    <property type="evidence" value="ECO:0007669"/>
    <property type="project" value="UniProtKB-EC"/>
</dbReference>
<proteinExistence type="inferred from homology"/>
<keyword evidence="8" id="KW-0378">Hydrolase</keyword>
<keyword evidence="6" id="KW-0540">Nuclease</keyword>
<dbReference type="FunFam" id="3.10.10.10:FF:000007">
    <property type="entry name" value="Retrovirus-related Pol polyprotein from transposon 17.6-like Protein"/>
    <property type="match status" value="1"/>
</dbReference>
<keyword evidence="12" id="KW-1185">Reference proteome</keyword>
<evidence type="ECO:0000313" key="11">
    <source>
        <dbReference type="EMBL" id="KYO18698.1"/>
    </source>
</evidence>
<evidence type="ECO:0000313" key="12">
    <source>
        <dbReference type="Proteomes" id="UP000050525"/>
    </source>
</evidence>
<evidence type="ECO:0000256" key="5">
    <source>
        <dbReference type="ARBA" id="ARBA00022695"/>
    </source>
</evidence>
<dbReference type="InterPro" id="IPR043128">
    <property type="entry name" value="Rev_trsase/Diguanyl_cyclase"/>
</dbReference>
<evidence type="ECO:0000256" key="7">
    <source>
        <dbReference type="ARBA" id="ARBA00022759"/>
    </source>
</evidence>
<dbReference type="STRING" id="8496.A0A151M2E5"/>
<dbReference type="InterPro" id="IPR053134">
    <property type="entry name" value="RNA-dir_DNA_polymerase"/>
</dbReference>
<evidence type="ECO:0000256" key="4">
    <source>
        <dbReference type="ARBA" id="ARBA00022679"/>
    </source>
</evidence>
<evidence type="ECO:0000259" key="10">
    <source>
        <dbReference type="Pfam" id="PF00078"/>
    </source>
</evidence>
<protein>
    <recommendedName>
        <fullName evidence="2">ribonuclease H</fullName>
        <ecNumber evidence="2">3.1.26.4</ecNumber>
    </recommendedName>
</protein>
<dbReference type="GO" id="GO:0008233">
    <property type="term" value="F:peptidase activity"/>
    <property type="evidence" value="ECO:0007669"/>
    <property type="project" value="UniProtKB-KW"/>
</dbReference>
<evidence type="ECO:0000256" key="1">
    <source>
        <dbReference type="ARBA" id="ARBA00010879"/>
    </source>
</evidence>